<keyword evidence="9 12" id="KW-0804">Transcription</keyword>
<name>A0A7W8D5M1_9GAMM</name>
<evidence type="ECO:0000313" key="16">
    <source>
        <dbReference type="EMBL" id="MBB5206688.1"/>
    </source>
</evidence>
<keyword evidence="6 12" id="KW-0068">Autocatalytic cleavage</keyword>
<dbReference type="InterPro" id="IPR006197">
    <property type="entry name" value="Peptidase_S24_LexA"/>
</dbReference>
<dbReference type="InterPro" id="IPR050077">
    <property type="entry name" value="LexA_repressor"/>
</dbReference>
<keyword evidence="5 12" id="KW-0378">Hydrolase</keyword>
<evidence type="ECO:0000256" key="5">
    <source>
        <dbReference type="ARBA" id="ARBA00022801"/>
    </source>
</evidence>
<dbReference type="GO" id="GO:0032993">
    <property type="term" value="C:protein-DNA complex"/>
    <property type="evidence" value="ECO:0007669"/>
    <property type="project" value="UniProtKB-ARBA"/>
</dbReference>
<dbReference type="GO" id="GO:0006281">
    <property type="term" value="P:DNA repair"/>
    <property type="evidence" value="ECO:0007669"/>
    <property type="project" value="UniProtKB-UniRule"/>
</dbReference>
<evidence type="ECO:0000256" key="12">
    <source>
        <dbReference type="HAMAP-Rule" id="MF_00015"/>
    </source>
</evidence>
<sequence>MPTDRQQAILDHLAAHLATHGRPPTLGELAAQFGIAVNAARKHLLALEAKGLIEIAAGKARGIRLLGAPSVAGFDIPGAIGLPLVGRVAAGSPILSEGNVEAVFAVDPAFFRPRPDFLLRVEGDSMVDIGILDRDLIAVHRTPDAQHGQVVVARIDGEITVKRLHRKQGELRLLAENAAYAPIEIAPDAEFAIEGLYVGVIRRA</sequence>
<feature type="domain" description="Peptidase S24/S26A/S26B/S26C" evidence="14">
    <location>
        <begin position="83"/>
        <end position="197"/>
    </location>
</feature>
<dbReference type="InterPro" id="IPR015927">
    <property type="entry name" value="Peptidase_S24_S26A/B/C"/>
</dbReference>
<dbReference type="GO" id="GO:0001217">
    <property type="term" value="F:DNA-binding transcription repressor activity"/>
    <property type="evidence" value="ECO:0007669"/>
    <property type="project" value="UniProtKB-ARBA"/>
</dbReference>
<evidence type="ECO:0000256" key="13">
    <source>
        <dbReference type="RuleBase" id="RU003991"/>
    </source>
</evidence>
<evidence type="ECO:0000256" key="8">
    <source>
        <dbReference type="ARBA" id="ARBA00023125"/>
    </source>
</evidence>
<dbReference type="GO" id="GO:0000976">
    <property type="term" value="F:transcription cis-regulatory region binding"/>
    <property type="evidence" value="ECO:0007669"/>
    <property type="project" value="UniProtKB-ARBA"/>
</dbReference>
<dbReference type="EC" id="3.4.21.88" evidence="12"/>
<organism evidence="16 17">
    <name type="scientific">Chiayiivirga flava</name>
    <dbReference type="NCBI Taxonomy" id="659595"/>
    <lineage>
        <taxon>Bacteria</taxon>
        <taxon>Pseudomonadati</taxon>
        <taxon>Pseudomonadota</taxon>
        <taxon>Gammaproteobacteria</taxon>
        <taxon>Lysobacterales</taxon>
        <taxon>Lysobacteraceae</taxon>
        <taxon>Chiayiivirga</taxon>
    </lineage>
</organism>
<dbReference type="GO" id="GO:0006508">
    <property type="term" value="P:proteolysis"/>
    <property type="evidence" value="ECO:0007669"/>
    <property type="project" value="InterPro"/>
</dbReference>
<evidence type="ECO:0000256" key="4">
    <source>
        <dbReference type="ARBA" id="ARBA00022763"/>
    </source>
</evidence>
<dbReference type="InterPro" id="IPR006200">
    <property type="entry name" value="LexA"/>
</dbReference>
<gene>
    <name evidence="12" type="primary">lexA</name>
    <name evidence="16" type="ORF">HNQ52_000204</name>
</gene>
<evidence type="ECO:0000256" key="3">
    <source>
        <dbReference type="ARBA" id="ARBA00022705"/>
    </source>
</evidence>
<keyword evidence="4 12" id="KW-0227">DNA damage</keyword>
<dbReference type="InterPro" id="IPR036388">
    <property type="entry name" value="WH-like_DNA-bd_sf"/>
</dbReference>
<keyword evidence="10 12" id="KW-0234">DNA repair</keyword>
<comment type="similarity">
    <text evidence="1 12 13">Belongs to the peptidase S24 family.</text>
</comment>
<dbReference type="PRINTS" id="PR00726">
    <property type="entry name" value="LEXASERPTASE"/>
</dbReference>
<proteinExistence type="inferred from homology"/>
<dbReference type="PANTHER" id="PTHR33516:SF2">
    <property type="entry name" value="LEXA REPRESSOR-RELATED"/>
    <property type="match status" value="1"/>
</dbReference>
<dbReference type="NCBIfam" id="TIGR00498">
    <property type="entry name" value="lexA"/>
    <property type="match status" value="1"/>
</dbReference>
<dbReference type="CDD" id="cd06529">
    <property type="entry name" value="S24_LexA-like"/>
    <property type="match status" value="1"/>
</dbReference>
<evidence type="ECO:0000256" key="10">
    <source>
        <dbReference type="ARBA" id="ARBA00023204"/>
    </source>
</evidence>
<keyword evidence="7 12" id="KW-0805">Transcription regulation</keyword>
<dbReference type="AlphaFoldDB" id="A0A7W8D5M1"/>
<feature type="active site" description="For autocatalytic cleavage activity" evidence="12">
    <location>
        <position position="162"/>
    </location>
</feature>
<dbReference type="PANTHER" id="PTHR33516">
    <property type="entry name" value="LEXA REPRESSOR"/>
    <property type="match status" value="1"/>
</dbReference>
<keyword evidence="11 12" id="KW-0742">SOS response</keyword>
<dbReference type="InterPro" id="IPR036286">
    <property type="entry name" value="LexA/Signal_pep-like_sf"/>
</dbReference>
<accession>A0A7W8D5M1</accession>
<evidence type="ECO:0000256" key="1">
    <source>
        <dbReference type="ARBA" id="ARBA00007484"/>
    </source>
</evidence>
<dbReference type="GO" id="GO:0006260">
    <property type="term" value="P:DNA replication"/>
    <property type="evidence" value="ECO:0007669"/>
    <property type="project" value="UniProtKB-UniRule"/>
</dbReference>
<dbReference type="FunFam" id="2.10.109.10:FF:000001">
    <property type="entry name" value="LexA repressor"/>
    <property type="match status" value="1"/>
</dbReference>
<evidence type="ECO:0000259" key="14">
    <source>
        <dbReference type="Pfam" id="PF00717"/>
    </source>
</evidence>
<comment type="function">
    <text evidence="12">Represses a number of genes involved in the response to DNA damage (SOS response), including recA and lexA. In the presence of single-stranded DNA, RecA interacts with LexA causing an autocatalytic cleavage which disrupts the DNA-binding part of LexA, leading to derepression of the SOS regulon and eventually DNA repair.</text>
</comment>
<dbReference type="Pfam" id="PF00717">
    <property type="entry name" value="Peptidase_S24"/>
    <property type="match status" value="1"/>
</dbReference>
<comment type="subunit">
    <text evidence="12">Homodimer.</text>
</comment>
<keyword evidence="3 12" id="KW-0235">DNA replication</keyword>
<keyword evidence="2 12" id="KW-0678">Repressor</keyword>
<dbReference type="HAMAP" id="MF_00015">
    <property type="entry name" value="LexA"/>
    <property type="match status" value="1"/>
</dbReference>
<dbReference type="Pfam" id="PF01726">
    <property type="entry name" value="LexA_DNA_bind"/>
    <property type="match status" value="1"/>
</dbReference>
<dbReference type="GO" id="GO:0004252">
    <property type="term" value="F:serine-type endopeptidase activity"/>
    <property type="evidence" value="ECO:0007669"/>
    <property type="project" value="UniProtKB-UniRule"/>
</dbReference>
<dbReference type="SUPFAM" id="SSF51306">
    <property type="entry name" value="LexA/Signal peptidase"/>
    <property type="match status" value="1"/>
</dbReference>
<comment type="caution">
    <text evidence="16">The sequence shown here is derived from an EMBL/GenBank/DDBJ whole genome shotgun (WGS) entry which is preliminary data.</text>
</comment>
<keyword evidence="17" id="KW-1185">Reference proteome</keyword>
<dbReference type="GO" id="GO:0009432">
    <property type="term" value="P:SOS response"/>
    <property type="evidence" value="ECO:0007669"/>
    <property type="project" value="UniProtKB-UniRule"/>
</dbReference>
<dbReference type="Gene3D" id="1.10.10.10">
    <property type="entry name" value="Winged helix-like DNA-binding domain superfamily/Winged helix DNA-binding domain"/>
    <property type="match status" value="1"/>
</dbReference>
<protein>
    <recommendedName>
        <fullName evidence="12">LexA repressor</fullName>
        <ecNumber evidence="12">3.4.21.88</ecNumber>
    </recommendedName>
</protein>
<feature type="active site" description="For autocatalytic cleavage activity" evidence="12">
    <location>
        <position position="125"/>
    </location>
</feature>
<feature type="site" description="Cleavage; by autolysis" evidence="12">
    <location>
        <begin position="90"/>
        <end position="91"/>
    </location>
</feature>
<dbReference type="EMBL" id="JACHHP010000001">
    <property type="protein sequence ID" value="MBB5206688.1"/>
    <property type="molecule type" value="Genomic_DNA"/>
</dbReference>
<dbReference type="InterPro" id="IPR036390">
    <property type="entry name" value="WH_DNA-bd_sf"/>
</dbReference>
<feature type="domain" description="LexA repressor DNA-binding" evidence="15">
    <location>
        <begin position="3"/>
        <end position="62"/>
    </location>
</feature>
<evidence type="ECO:0000256" key="6">
    <source>
        <dbReference type="ARBA" id="ARBA00022813"/>
    </source>
</evidence>
<evidence type="ECO:0000256" key="2">
    <source>
        <dbReference type="ARBA" id="ARBA00022491"/>
    </source>
</evidence>
<comment type="caution">
    <text evidence="12">Lacks conserved residue(s) required for the propagation of feature annotation.</text>
</comment>
<keyword evidence="8 12" id="KW-0238">DNA-binding</keyword>
<evidence type="ECO:0000256" key="9">
    <source>
        <dbReference type="ARBA" id="ARBA00023163"/>
    </source>
</evidence>
<dbReference type="RefSeq" id="WP_183958911.1">
    <property type="nucleotide sequence ID" value="NZ_JACHHP010000001.1"/>
</dbReference>
<evidence type="ECO:0000256" key="7">
    <source>
        <dbReference type="ARBA" id="ARBA00023015"/>
    </source>
</evidence>
<evidence type="ECO:0000313" key="17">
    <source>
        <dbReference type="Proteomes" id="UP000521199"/>
    </source>
</evidence>
<dbReference type="InterPro" id="IPR039418">
    <property type="entry name" value="LexA-like"/>
</dbReference>
<reference evidence="16 17" key="1">
    <citation type="submission" date="2020-08" db="EMBL/GenBank/DDBJ databases">
        <title>Genomic Encyclopedia of Type Strains, Phase IV (KMG-IV): sequencing the most valuable type-strain genomes for metagenomic binning, comparative biology and taxonomic classification.</title>
        <authorList>
            <person name="Goeker M."/>
        </authorList>
    </citation>
    <scope>NUCLEOTIDE SEQUENCE [LARGE SCALE GENOMIC DNA]</scope>
    <source>
        <strain evidence="16 17">DSM 24163</strain>
    </source>
</reference>
<dbReference type="InterPro" id="IPR006199">
    <property type="entry name" value="LexA_DNA-bd_dom"/>
</dbReference>
<evidence type="ECO:0000259" key="15">
    <source>
        <dbReference type="Pfam" id="PF01726"/>
    </source>
</evidence>
<comment type="catalytic activity">
    <reaction evidence="12">
        <text>Hydrolysis of Ala-|-Gly bond in repressor LexA.</text>
        <dbReference type="EC" id="3.4.21.88"/>
    </reaction>
</comment>
<dbReference type="SUPFAM" id="SSF46785">
    <property type="entry name" value="Winged helix' DNA-binding domain"/>
    <property type="match status" value="1"/>
</dbReference>
<dbReference type="Gene3D" id="2.10.109.10">
    <property type="entry name" value="Umud Fragment, subunit A"/>
    <property type="match status" value="1"/>
</dbReference>
<evidence type="ECO:0000256" key="11">
    <source>
        <dbReference type="ARBA" id="ARBA00023236"/>
    </source>
</evidence>
<dbReference type="Proteomes" id="UP000521199">
    <property type="component" value="Unassembled WGS sequence"/>
</dbReference>